<dbReference type="PANTHER" id="PTHR21642:SF4">
    <property type="entry name" value="CEREBRAL CAVERNOUS MALFORMATIONS 2 PROTEIN"/>
    <property type="match status" value="1"/>
</dbReference>
<reference evidence="3" key="1">
    <citation type="submission" date="2025-08" db="UniProtKB">
        <authorList>
            <consortium name="RefSeq"/>
        </authorList>
    </citation>
    <scope>IDENTIFICATION</scope>
    <source>
        <tissue evidence="3">Ear skin</tissue>
    </source>
</reference>
<dbReference type="Proteomes" id="UP000694856">
    <property type="component" value="Chromosome 5"/>
</dbReference>
<dbReference type="InterPro" id="IPR026159">
    <property type="entry name" value="Malcavernin"/>
</dbReference>
<evidence type="ECO:0000313" key="3">
    <source>
        <dbReference type="RefSeq" id="XP_032335165.1"/>
    </source>
</evidence>
<keyword evidence="2" id="KW-1185">Reference proteome</keyword>
<dbReference type="RefSeq" id="XP_032335165.1">
    <property type="nucleotide sequence ID" value="XM_032479274.1"/>
</dbReference>
<evidence type="ECO:0000256" key="1">
    <source>
        <dbReference type="SAM" id="MobiDB-lite"/>
    </source>
</evidence>
<proteinExistence type="predicted"/>
<dbReference type="AlphaFoldDB" id="A0A8B8SYR6"/>
<feature type="compositionally biased region" description="Gly residues" evidence="1">
    <location>
        <begin position="96"/>
        <end position="107"/>
    </location>
</feature>
<evidence type="ECO:0000313" key="2">
    <source>
        <dbReference type="Proteomes" id="UP000694856"/>
    </source>
</evidence>
<organism evidence="2 3">
    <name type="scientific">Camelus ferus</name>
    <name type="common">Wild bactrian camel</name>
    <name type="synonym">Camelus bactrianus ferus</name>
    <dbReference type="NCBI Taxonomy" id="419612"/>
    <lineage>
        <taxon>Eukaryota</taxon>
        <taxon>Metazoa</taxon>
        <taxon>Chordata</taxon>
        <taxon>Craniata</taxon>
        <taxon>Vertebrata</taxon>
        <taxon>Euteleostomi</taxon>
        <taxon>Mammalia</taxon>
        <taxon>Eutheria</taxon>
        <taxon>Laurasiatheria</taxon>
        <taxon>Artiodactyla</taxon>
        <taxon>Tylopoda</taxon>
        <taxon>Camelidae</taxon>
        <taxon>Camelus</taxon>
    </lineage>
</organism>
<feature type="region of interest" description="Disordered" evidence="1">
    <location>
        <begin position="310"/>
        <end position="332"/>
    </location>
</feature>
<protein>
    <submittedName>
        <fullName evidence="3">Uncharacterized protein LOC106730891 isoform X1</fullName>
    </submittedName>
</protein>
<dbReference type="KEGG" id="cfr:106730891"/>
<name>A0A8B8SYR6_CAMFR</name>
<gene>
    <name evidence="3" type="primary">LOC106730891</name>
</gene>
<feature type="region of interest" description="Disordered" evidence="1">
    <location>
        <begin position="1"/>
        <end position="124"/>
    </location>
</feature>
<sequence length="332" mass="35217">MCPRPERAAPPTCHESQSARTAQPRPCALLCRAPPSAHPMVTSSGAQAAVGRAGGGSAGLPGGAGPAPTRQRRQPGPSARRGVGRAAAAELRVRHGGGGRGPRGGPRAGARHGPRSSNLLPRRAVDDTSHLVILKTAWAPASPPARVCVQKVPEASPQTPCRRAEWGPWRRAAWCPGRREQGRCRRVFQTVYPESTIDSLDRAVFDGASTPTHHLSLHSDDSPTKVDMKEPCDTEASTFSFPGCVHMEDVSPLSFCIQMAPHARTVSWSELSCCRTTRSRCTPSCHRRDPAVCLPAARASRQGLGARVLRQPAAAPRGRPPVPAAQSAALHP</sequence>
<feature type="compositionally biased region" description="Low complexity" evidence="1">
    <location>
        <begin position="79"/>
        <end position="90"/>
    </location>
</feature>
<dbReference type="GeneID" id="106730891"/>
<dbReference type="GO" id="GO:0007507">
    <property type="term" value="P:heart development"/>
    <property type="evidence" value="ECO:0007669"/>
    <property type="project" value="TreeGrafter"/>
</dbReference>
<accession>A0A8B8SYR6</accession>
<dbReference type="PANTHER" id="PTHR21642">
    <property type="entry name" value="CEREBRAL CAVERNOUS MALFORMATIONS PROTEIN 2 HOMOLOG"/>
    <property type="match status" value="1"/>
</dbReference>
<dbReference type="GO" id="GO:0001570">
    <property type="term" value="P:vasculogenesis"/>
    <property type="evidence" value="ECO:0007669"/>
    <property type="project" value="TreeGrafter"/>
</dbReference>
<feature type="compositionally biased region" description="Gly residues" evidence="1">
    <location>
        <begin position="52"/>
        <end position="65"/>
    </location>
</feature>